<dbReference type="OrthoDB" id="2061035at2"/>
<protein>
    <submittedName>
        <fullName evidence="2">Stage III sporulation protein AG</fullName>
    </submittedName>
</protein>
<reference evidence="2" key="1">
    <citation type="submission" date="2009-07" db="EMBL/GenBank/DDBJ databases">
        <authorList>
            <person name="Weinstock G."/>
            <person name="Sodergren E."/>
            <person name="Clifton S."/>
            <person name="Fulton L."/>
            <person name="Fulton B."/>
            <person name="Courtney L."/>
            <person name="Fronick C."/>
            <person name="Harrison M."/>
            <person name="Strong C."/>
            <person name="Farmer C."/>
            <person name="Delahaunty K."/>
            <person name="Markovic C."/>
            <person name="Hall O."/>
            <person name="Minx P."/>
            <person name="Tomlinson C."/>
            <person name="Mitreva M."/>
            <person name="Nelson J."/>
            <person name="Hou S."/>
            <person name="Wollam A."/>
            <person name="Pepin K.H."/>
            <person name="Johnson M."/>
            <person name="Bhonagiri V."/>
            <person name="Nash W.E."/>
            <person name="Warren W."/>
            <person name="Chinwalla A."/>
            <person name="Mardis E.R."/>
            <person name="Wilson R.K."/>
        </authorList>
    </citation>
    <scope>NUCLEOTIDE SEQUENCE [LARGE SCALE GENOMIC DNA]</scope>
    <source>
        <strain evidence="2">DSM 14469</strain>
    </source>
</reference>
<evidence type="ECO:0000256" key="1">
    <source>
        <dbReference type="SAM" id="MobiDB-lite"/>
    </source>
</evidence>
<dbReference type="AlphaFoldDB" id="C6LAD3"/>
<sequence>MNKIYQWLEKLKNMRRDQWIVLLLAGVLILVISLPVETGTDADGKAAAQEKAGVDMSGETEDVRDMEQRLENILSELDGAGQVRVMIYCRDSGERIVEKDTATVRRVTQEDGGDGAGSSTTEEEERPETVYGTDGSGGETPYVTRELSPQIEGVLVLAQGADSSLVKKDITDAVMALFGLEAHKIKVMKMN</sequence>
<dbReference type="eggNOG" id="ENOG50330Z5">
    <property type="taxonomic scope" value="Bacteria"/>
</dbReference>
<keyword evidence="3" id="KW-1185">Reference proteome</keyword>
<name>C6LAD3_9FIRM</name>
<dbReference type="RefSeq" id="WP_006860375.1">
    <property type="nucleotide sequence ID" value="NZ_ACCL02000002.1"/>
</dbReference>
<accession>C6LAD3</accession>
<organism evidence="2 3">
    <name type="scientific">Marvinbryantia formatexigens DSM 14469</name>
    <dbReference type="NCBI Taxonomy" id="478749"/>
    <lineage>
        <taxon>Bacteria</taxon>
        <taxon>Bacillati</taxon>
        <taxon>Bacillota</taxon>
        <taxon>Clostridia</taxon>
        <taxon>Lachnospirales</taxon>
        <taxon>Lachnospiraceae</taxon>
        <taxon>Marvinbryantia</taxon>
    </lineage>
</organism>
<dbReference type="EMBL" id="ACCL02000002">
    <property type="protein sequence ID" value="EET62540.1"/>
    <property type="molecule type" value="Genomic_DNA"/>
</dbReference>
<evidence type="ECO:0000313" key="2">
    <source>
        <dbReference type="EMBL" id="EET62540.1"/>
    </source>
</evidence>
<comment type="caution">
    <text evidence="2">The sequence shown here is derived from an EMBL/GenBank/DDBJ whole genome shotgun (WGS) entry which is preliminary data.</text>
</comment>
<feature type="region of interest" description="Disordered" evidence="1">
    <location>
        <begin position="103"/>
        <end position="139"/>
    </location>
</feature>
<proteinExistence type="predicted"/>
<dbReference type="Proteomes" id="UP000005561">
    <property type="component" value="Unassembled WGS sequence"/>
</dbReference>
<evidence type="ECO:0000313" key="3">
    <source>
        <dbReference type="Proteomes" id="UP000005561"/>
    </source>
</evidence>
<dbReference type="STRING" id="168384.SAMN05660368_02166"/>
<gene>
    <name evidence="2" type="ORF">BRYFOR_05575</name>
</gene>
<feature type="region of interest" description="Disordered" evidence="1">
    <location>
        <begin position="41"/>
        <end position="62"/>
    </location>
</feature>